<feature type="repeat" description="ANK" evidence="3">
    <location>
        <begin position="132"/>
        <end position="164"/>
    </location>
</feature>
<dbReference type="EMBL" id="BLAE01000044">
    <property type="protein sequence ID" value="GES13205.1"/>
    <property type="molecule type" value="Genomic_DNA"/>
</dbReference>
<comment type="caution">
    <text evidence="5">The sequence shown here is derived from an EMBL/GenBank/DDBJ whole genome shotgun (WGS) entry which is preliminary data.</text>
</comment>
<evidence type="ECO:0000313" key="6">
    <source>
        <dbReference type="Proteomes" id="UP000331127"/>
    </source>
</evidence>
<keyword evidence="2 3" id="KW-0040">ANK repeat</keyword>
<dbReference type="InterPro" id="IPR016024">
    <property type="entry name" value="ARM-type_fold"/>
</dbReference>
<gene>
    <name evidence="5" type="ORF">Amac_068020</name>
</gene>
<protein>
    <submittedName>
        <fullName evidence="5">Uncharacterized protein</fullName>
    </submittedName>
</protein>
<dbReference type="Pfam" id="PF12796">
    <property type="entry name" value="Ank_2"/>
    <property type="match status" value="2"/>
</dbReference>
<dbReference type="Gene3D" id="1.25.10.10">
    <property type="entry name" value="Leucine-rich Repeat Variant"/>
    <property type="match status" value="1"/>
</dbReference>
<evidence type="ECO:0000313" key="5">
    <source>
        <dbReference type="EMBL" id="GES13205.1"/>
    </source>
</evidence>
<dbReference type="Gene3D" id="1.25.40.20">
    <property type="entry name" value="Ankyrin repeat-containing domain"/>
    <property type="match status" value="1"/>
</dbReference>
<evidence type="ECO:0000256" key="4">
    <source>
        <dbReference type="SAM" id="MobiDB-lite"/>
    </source>
</evidence>
<dbReference type="PROSITE" id="PS50088">
    <property type="entry name" value="ANK_REPEAT"/>
    <property type="match status" value="2"/>
</dbReference>
<accession>A0A5M3WUX8</accession>
<evidence type="ECO:0000256" key="3">
    <source>
        <dbReference type="PROSITE-ProRule" id="PRU00023"/>
    </source>
</evidence>
<keyword evidence="6" id="KW-1185">Reference proteome</keyword>
<dbReference type="Pfam" id="PF00023">
    <property type="entry name" value="Ank"/>
    <property type="match status" value="1"/>
</dbReference>
<dbReference type="SUPFAM" id="SSF48371">
    <property type="entry name" value="ARM repeat"/>
    <property type="match status" value="1"/>
</dbReference>
<sequence>MVTGSELMAAVAEDDLERARELLRPGMDLNPARGTTPLYEAAVHGNGEMIRLLLEYGADPDLPSHGEDEGLPLCAAACWDHDEAVRALLDGGANPDTAEDGGWTALLWAASLGHLATADVLLDGGATPDAGCPHTPLTAAARFGAYGIVWSLLEHGADPAKPDESGARALEIALELSEADIEALLTSQIDTGSTSSETRNESSKIGVSEGAPAERVQREGAQGERVQRGRIHGERVQGKGDQGEHIHGERARGESDSRGVILVVSRSHAADGTELVEVEANGTRLAMQRGHAAVATILEDALGIRTPVAELVARALPYRDRDADGETWWAAVHSVQNRHDDETFRAAVELCASSDPMTRDFGVNVLSQFGFTADSRPYLERTLPTLQRLAEREQDPRVVESVLSALGQQGDPRALPEVLAIIGRPGREQSVRDPIALSAVLPPGHAEGLATLIVLSQHPSPEIRDYATNGLAALNSDDFDDSQILEALSARLTDPDLSTTAEAAAALAARHDRRAIDAIHRILCETDPDDPDDDYIRDLALEAAAHLNLDLSDLTH</sequence>
<feature type="repeat" description="ANK" evidence="3">
    <location>
        <begin position="33"/>
        <end position="65"/>
    </location>
</feature>
<evidence type="ECO:0000256" key="2">
    <source>
        <dbReference type="ARBA" id="ARBA00023043"/>
    </source>
</evidence>
<dbReference type="InterPro" id="IPR011989">
    <property type="entry name" value="ARM-like"/>
</dbReference>
<evidence type="ECO:0000256" key="1">
    <source>
        <dbReference type="ARBA" id="ARBA00022737"/>
    </source>
</evidence>
<reference evidence="5 6" key="1">
    <citation type="submission" date="2019-10" db="EMBL/GenBank/DDBJ databases">
        <title>Whole genome shotgun sequence of Acrocarpospora macrocephala NBRC 16266.</title>
        <authorList>
            <person name="Ichikawa N."/>
            <person name="Kimura A."/>
            <person name="Kitahashi Y."/>
            <person name="Komaki H."/>
            <person name="Oguchi A."/>
        </authorList>
    </citation>
    <scope>NUCLEOTIDE SEQUENCE [LARGE SCALE GENOMIC DNA]</scope>
    <source>
        <strain evidence="5 6">NBRC 16266</strain>
    </source>
</reference>
<feature type="region of interest" description="Disordered" evidence="4">
    <location>
        <begin position="189"/>
        <end position="228"/>
    </location>
</feature>
<dbReference type="InterPro" id="IPR036770">
    <property type="entry name" value="Ankyrin_rpt-contain_sf"/>
</dbReference>
<feature type="compositionally biased region" description="Basic and acidic residues" evidence="4">
    <location>
        <begin position="215"/>
        <end position="228"/>
    </location>
</feature>
<name>A0A5M3WUX8_9ACTN</name>
<dbReference type="PANTHER" id="PTHR24171">
    <property type="entry name" value="ANKYRIN REPEAT DOMAIN-CONTAINING PROTEIN 39-RELATED"/>
    <property type="match status" value="1"/>
</dbReference>
<dbReference type="InterPro" id="IPR002110">
    <property type="entry name" value="Ankyrin_rpt"/>
</dbReference>
<dbReference type="Proteomes" id="UP000331127">
    <property type="component" value="Unassembled WGS sequence"/>
</dbReference>
<dbReference type="SMART" id="SM00248">
    <property type="entry name" value="ANK"/>
    <property type="match status" value="4"/>
</dbReference>
<dbReference type="OrthoDB" id="278248at2"/>
<dbReference type="PROSITE" id="PS50297">
    <property type="entry name" value="ANK_REP_REGION"/>
    <property type="match status" value="1"/>
</dbReference>
<dbReference type="SUPFAM" id="SSF48403">
    <property type="entry name" value="Ankyrin repeat"/>
    <property type="match status" value="1"/>
</dbReference>
<keyword evidence="1" id="KW-0677">Repeat</keyword>
<dbReference type="AlphaFoldDB" id="A0A5M3WUX8"/>
<proteinExistence type="predicted"/>
<organism evidence="5 6">
    <name type="scientific">Acrocarpospora macrocephala</name>
    <dbReference type="NCBI Taxonomy" id="150177"/>
    <lineage>
        <taxon>Bacteria</taxon>
        <taxon>Bacillati</taxon>
        <taxon>Actinomycetota</taxon>
        <taxon>Actinomycetes</taxon>
        <taxon>Streptosporangiales</taxon>
        <taxon>Streptosporangiaceae</taxon>
        <taxon>Acrocarpospora</taxon>
    </lineage>
</organism>